<dbReference type="InterPro" id="IPR033932">
    <property type="entry name" value="YtcJ-like"/>
</dbReference>
<comment type="caution">
    <text evidence="3">The sequence shown here is derived from an EMBL/GenBank/DDBJ whole genome shotgun (WGS) entry which is preliminary data.</text>
</comment>
<keyword evidence="1" id="KW-0732">Signal</keyword>
<dbReference type="Gene3D" id="3.20.20.140">
    <property type="entry name" value="Metal-dependent hydrolases"/>
    <property type="match status" value="1"/>
</dbReference>
<organism evidence="3 4">
    <name type="scientific">Sphingomonas anseongensis</name>
    <dbReference type="NCBI Taxonomy" id="2908207"/>
    <lineage>
        <taxon>Bacteria</taxon>
        <taxon>Pseudomonadati</taxon>
        <taxon>Pseudomonadota</taxon>
        <taxon>Alphaproteobacteria</taxon>
        <taxon>Sphingomonadales</taxon>
        <taxon>Sphingomonadaceae</taxon>
        <taxon>Sphingomonas</taxon>
    </lineage>
</organism>
<sequence>MKTPLLALAAALLTSPAWSSTLIENINGIQVGPDGKLQHFCSLMIGNDGKVADVIGCNVLAQAGGFDQAIDGGGKTLLPGFIDAHGHVLGLGFSALQLDLVGTTSLEDLQHRLKDYAAAHPDKGWIVGRGWNQELWPVKRFPTAADLDAAVPDRPVILERVDGHAVVANSAAMKAAGVTGSTKAPAGGRIENGLFVDNAIELVTRAIPSPTPAEFDQALAKAQEILLAYGVTGVGSMSTGLGDWHAMKRAGEAGRLQVRFMVYADELKLLPEVPHPTGWLYGDKLRMVGIKYYADGALGSRGAWLKKPYADKPDTSGLQFHSDAEMLKLADAAAAAGFQVATHAIGDAANAQVISVYEQLSKKYGADRRWRIEHFQIADPADIPRLKPAGIVASMQPTHQTSDRLMAVARLGPDRLAGAYAWQSVEKLGIPLAFGTDFPVESANPFPGLSAAVSRQDINGQPPGGWLPAERLTFEQALGAYTRGAAYAGFAEDRIGALEKGKWADFVIVDRDPTKVDPQSLARTQVLETWVAGKKAWSASAAATASPERGK</sequence>
<name>A0ABT0REW2_9SPHN</name>
<dbReference type="EMBL" id="JAMGBC010000001">
    <property type="protein sequence ID" value="MCL6678799.1"/>
    <property type="molecule type" value="Genomic_DNA"/>
</dbReference>
<feature type="chain" id="PRO_5045563187" evidence="1">
    <location>
        <begin position="20"/>
        <end position="551"/>
    </location>
</feature>
<dbReference type="Proteomes" id="UP001165343">
    <property type="component" value="Unassembled WGS sequence"/>
</dbReference>
<dbReference type="RefSeq" id="WP_249867735.1">
    <property type="nucleotide sequence ID" value="NZ_JAMGBC010000001.1"/>
</dbReference>
<accession>A0ABT0REW2</accession>
<dbReference type="SUPFAM" id="SSF51556">
    <property type="entry name" value="Metallo-dependent hydrolases"/>
    <property type="match status" value="1"/>
</dbReference>
<dbReference type="PANTHER" id="PTHR22642:SF2">
    <property type="entry name" value="PROTEIN LONG AFTER FAR-RED 3"/>
    <property type="match status" value="1"/>
</dbReference>
<gene>
    <name evidence="3" type="ORF">LZ519_05640</name>
</gene>
<dbReference type="Gene3D" id="3.10.310.70">
    <property type="match status" value="1"/>
</dbReference>
<protein>
    <submittedName>
        <fullName evidence="3">Amidohydrolase family protein</fullName>
    </submittedName>
</protein>
<proteinExistence type="predicted"/>
<keyword evidence="4" id="KW-1185">Reference proteome</keyword>
<dbReference type="CDD" id="cd01300">
    <property type="entry name" value="YtcJ_like"/>
    <property type="match status" value="1"/>
</dbReference>
<dbReference type="PANTHER" id="PTHR22642">
    <property type="entry name" value="IMIDAZOLONEPROPIONASE"/>
    <property type="match status" value="1"/>
</dbReference>
<feature type="domain" description="Amidohydrolase 3" evidence="2">
    <location>
        <begin position="68"/>
        <end position="534"/>
    </location>
</feature>
<evidence type="ECO:0000256" key="1">
    <source>
        <dbReference type="SAM" id="SignalP"/>
    </source>
</evidence>
<dbReference type="InterPro" id="IPR013108">
    <property type="entry name" value="Amidohydro_3"/>
</dbReference>
<dbReference type="Gene3D" id="2.30.40.10">
    <property type="entry name" value="Urease, subunit C, domain 1"/>
    <property type="match status" value="1"/>
</dbReference>
<evidence type="ECO:0000313" key="3">
    <source>
        <dbReference type="EMBL" id="MCL6678799.1"/>
    </source>
</evidence>
<feature type="signal peptide" evidence="1">
    <location>
        <begin position="1"/>
        <end position="19"/>
    </location>
</feature>
<evidence type="ECO:0000313" key="4">
    <source>
        <dbReference type="Proteomes" id="UP001165343"/>
    </source>
</evidence>
<dbReference type="InterPro" id="IPR011059">
    <property type="entry name" value="Metal-dep_hydrolase_composite"/>
</dbReference>
<dbReference type="Pfam" id="PF07969">
    <property type="entry name" value="Amidohydro_3"/>
    <property type="match status" value="1"/>
</dbReference>
<dbReference type="SUPFAM" id="SSF51338">
    <property type="entry name" value="Composite domain of metallo-dependent hydrolases"/>
    <property type="match status" value="1"/>
</dbReference>
<dbReference type="InterPro" id="IPR032466">
    <property type="entry name" value="Metal_Hydrolase"/>
</dbReference>
<reference evidence="3" key="1">
    <citation type="submission" date="2022-05" db="EMBL/GenBank/DDBJ databases">
        <authorList>
            <person name="Jo J.-H."/>
            <person name="Im W.-T."/>
        </authorList>
    </citation>
    <scope>NUCLEOTIDE SEQUENCE</scope>
    <source>
        <strain evidence="3">RG327</strain>
    </source>
</reference>
<evidence type="ECO:0000259" key="2">
    <source>
        <dbReference type="Pfam" id="PF07969"/>
    </source>
</evidence>